<comment type="similarity">
    <text evidence="2">Belongs to the mitochondrial carrier (TC 2.A.29) family.</text>
</comment>
<evidence type="ECO:0000256" key="5">
    <source>
        <dbReference type="ARBA" id="ARBA00022737"/>
    </source>
</evidence>
<dbReference type="PANTHER" id="PTHR46650">
    <property type="entry name" value="PEROXISOMAL ADENINE NUCLEOTIDE TRANSPORTER 1"/>
    <property type="match status" value="1"/>
</dbReference>
<protein>
    <recommendedName>
        <fullName evidence="10">Peroxisomal adenine nucleotide carrier 1</fullName>
    </recommendedName>
</protein>
<keyword evidence="5" id="KW-0677">Repeat</keyword>
<proteinExistence type="inferred from homology"/>
<dbReference type="PANTHER" id="PTHR46650:SF4">
    <property type="entry name" value="PEROXISOMAL ADENINE NUCLEOTIDE CARRIER 1"/>
    <property type="match status" value="1"/>
</dbReference>
<dbReference type="GO" id="GO:0007031">
    <property type="term" value="P:peroxisome organization"/>
    <property type="evidence" value="ECO:0007669"/>
    <property type="project" value="TreeGrafter"/>
</dbReference>
<accession>A0A2N9EI95</accession>
<keyword evidence="7" id="KW-0472">Membrane</keyword>
<evidence type="ECO:0000256" key="4">
    <source>
        <dbReference type="ARBA" id="ARBA00022692"/>
    </source>
</evidence>
<gene>
    <name evidence="9" type="ORF">FSB_LOCUS6539</name>
</gene>
<dbReference type="AlphaFoldDB" id="A0A2N9EI95"/>
<dbReference type="GO" id="GO:0006635">
    <property type="term" value="P:fatty acid beta-oxidation"/>
    <property type="evidence" value="ECO:0007669"/>
    <property type="project" value="InterPro"/>
</dbReference>
<organism evidence="9">
    <name type="scientific">Fagus sylvatica</name>
    <name type="common">Beechnut</name>
    <dbReference type="NCBI Taxonomy" id="28930"/>
    <lineage>
        <taxon>Eukaryota</taxon>
        <taxon>Viridiplantae</taxon>
        <taxon>Streptophyta</taxon>
        <taxon>Embryophyta</taxon>
        <taxon>Tracheophyta</taxon>
        <taxon>Spermatophyta</taxon>
        <taxon>Magnoliopsida</taxon>
        <taxon>eudicotyledons</taxon>
        <taxon>Gunneridae</taxon>
        <taxon>Pentapetalae</taxon>
        <taxon>rosids</taxon>
        <taxon>fabids</taxon>
        <taxon>Fagales</taxon>
        <taxon>Fagaceae</taxon>
        <taxon>Fagus</taxon>
    </lineage>
</organism>
<keyword evidence="3" id="KW-0813">Transport</keyword>
<keyword evidence="4" id="KW-0812">Transmembrane</keyword>
<name>A0A2N9EI95_FAGSY</name>
<reference evidence="9" key="1">
    <citation type="submission" date="2018-02" db="EMBL/GenBank/DDBJ databases">
        <authorList>
            <person name="Cohen D.B."/>
            <person name="Kent A.D."/>
        </authorList>
    </citation>
    <scope>NUCLEOTIDE SEQUENCE</scope>
</reference>
<evidence type="ECO:0000256" key="6">
    <source>
        <dbReference type="ARBA" id="ARBA00022989"/>
    </source>
</evidence>
<dbReference type="SUPFAM" id="SSF103506">
    <property type="entry name" value="Mitochondrial carrier"/>
    <property type="match status" value="1"/>
</dbReference>
<dbReference type="GO" id="GO:0005347">
    <property type="term" value="F:ATP transmembrane transporter activity"/>
    <property type="evidence" value="ECO:0007669"/>
    <property type="project" value="InterPro"/>
</dbReference>
<evidence type="ECO:0000256" key="1">
    <source>
        <dbReference type="ARBA" id="ARBA00004585"/>
    </source>
</evidence>
<dbReference type="Pfam" id="PF00153">
    <property type="entry name" value="Mito_carr"/>
    <property type="match status" value="1"/>
</dbReference>
<keyword evidence="8" id="KW-0576">Peroxisome</keyword>
<dbReference type="GO" id="GO:0005778">
    <property type="term" value="C:peroxisomal membrane"/>
    <property type="evidence" value="ECO:0007669"/>
    <property type="project" value="UniProtKB-SubCell"/>
</dbReference>
<dbReference type="InterPro" id="IPR045900">
    <property type="entry name" value="Peroxisomal_Ade_carrier"/>
</dbReference>
<evidence type="ECO:0000256" key="2">
    <source>
        <dbReference type="ARBA" id="ARBA00006375"/>
    </source>
</evidence>
<dbReference type="InterPro" id="IPR018108">
    <property type="entry name" value="MCP_transmembrane"/>
</dbReference>
<dbReference type="GO" id="GO:0015217">
    <property type="term" value="F:ADP transmembrane transporter activity"/>
    <property type="evidence" value="ECO:0007669"/>
    <property type="project" value="InterPro"/>
</dbReference>
<evidence type="ECO:0008006" key="10">
    <source>
        <dbReference type="Google" id="ProtNLM"/>
    </source>
</evidence>
<evidence type="ECO:0000256" key="8">
    <source>
        <dbReference type="ARBA" id="ARBA00023140"/>
    </source>
</evidence>
<comment type="subcellular location">
    <subcellularLocation>
        <location evidence="1">Peroxisome membrane</location>
        <topology evidence="1">Multi-pass membrane protein</topology>
    </subcellularLocation>
</comment>
<evidence type="ECO:0000256" key="7">
    <source>
        <dbReference type="ARBA" id="ARBA00023136"/>
    </source>
</evidence>
<dbReference type="InterPro" id="IPR023395">
    <property type="entry name" value="MCP_dom_sf"/>
</dbReference>
<evidence type="ECO:0000256" key="3">
    <source>
        <dbReference type="ARBA" id="ARBA00022448"/>
    </source>
</evidence>
<sequence length="55" mass="5862">MGLDLESISEATSGAIGSLVSTTILYPLDTCKTKYQAEIRGEGVEWSLRSNKAGL</sequence>
<evidence type="ECO:0000313" key="9">
    <source>
        <dbReference type="EMBL" id="SPC78657.1"/>
    </source>
</evidence>
<dbReference type="EMBL" id="OIVN01000341">
    <property type="protein sequence ID" value="SPC78657.1"/>
    <property type="molecule type" value="Genomic_DNA"/>
</dbReference>
<dbReference type="Gene3D" id="1.50.40.10">
    <property type="entry name" value="Mitochondrial carrier domain"/>
    <property type="match status" value="1"/>
</dbReference>
<keyword evidence="6" id="KW-1133">Transmembrane helix</keyword>